<dbReference type="EMBL" id="FNRL01000059">
    <property type="protein sequence ID" value="SEB12540.1"/>
    <property type="molecule type" value="Genomic_DNA"/>
</dbReference>
<organism evidence="1 2">
    <name type="scientific">Chitinophaga terrae</name>
    <name type="common">ex Kim and Jung 2007</name>
    <dbReference type="NCBI Taxonomy" id="408074"/>
    <lineage>
        <taxon>Bacteria</taxon>
        <taxon>Pseudomonadati</taxon>
        <taxon>Bacteroidota</taxon>
        <taxon>Chitinophagia</taxon>
        <taxon>Chitinophagales</taxon>
        <taxon>Chitinophagaceae</taxon>
        <taxon>Chitinophaga</taxon>
    </lineage>
</organism>
<proteinExistence type="predicted"/>
<dbReference type="GO" id="GO:0003677">
    <property type="term" value="F:DNA binding"/>
    <property type="evidence" value="ECO:0007669"/>
    <property type="project" value="UniProtKB-KW"/>
</dbReference>
<dbReference type="Pfam" id="PF13384">
    <property type="entry name" value="HTH_23"/>
    <property type="match status" value="1"/>
</dbReference>
<protein>
    <submittedName>
        <fullName evidence="1">Homeodomain-like domain-containing protein</fullName>
    </submittedName>
</protein>
<feature type="non-terminal residue" evidence="1">
    <location>
        <position position="45"/>
    </location>
</feature>
<dbReference type="RefSeq" id="WP_139170431.1">
    <property type="nucleotide sequence ID" value="NZ_FNRL01000059.1"/>
</dbReference>
<evidence type="ECO:0000313" key="1">
    <source>
        <dbReference type="EMBL" id="SEB12540.1"/>
    </source>
</evidence>
<dbReference type="Gene3D" id="1.10.10.10">
    <property type="entry name" value="Winged helix-like DNA-binding domain superfamily/Winged helix DNA-binding domain"/>
    <property type="match status" value="1"/>
</dbReference>
<dbReference type="InterPro" id="IPR009057">
    <property type="entry name" value="Homeodomain-like_sf"/>
</dbReference>
<sequence>MAGQRKDKMELRTLILLKKKGLSNRKVAQIMNINRKTVDSYIRRF</sequence>
<accession>A0A1H4GU08</accession>
<dbReference type="Proteomes" id="UP000199656">
    <property type="component" value="Unassembled WGS sequence"/>
</dbReference>
<dbReference type="SUPFAM" id="SSF46689">
    <property type="entry name" value="Homeodomain-like"/>
    <property type="match status" value="1"/>
</dbReference>
<keyword evidence="1" id="KW-0238">DNA-binding</keyword>
<name>A0A1H4GU08_9BACT</name>
<dbReference type="AlphaFoldDB" id="A0A1H4GU08"/>
<gene>
    <name evidence="1" type="ORF">SAMN05660909_05677</name>
</gene>
<reference evidence="2" key="1">
    <citation type="submission" date="2016-10" db="EMBL/GenBank/DDBJ databases">
        <authorList>
            <person name="Varghese N."/>
            <person name="Submissions S."/>
        </authorList>
    </citation>
    <scope>NUCLEOTIDE SEQUENCE [LARGE SCALE GENOMIC DNA]</scope>
    <source>
        <strain evidence="2">DSM 23920</strain>
    </source>
</reference>
<dbReference type="InterPro" id="IPR036388">
    <property type="entry name" value="WH-like_DNA-bd_sf"/>
</dbReference>
<keyword evidence="2" id="KW-1185">Reference proteome</keyword>
<evidence type="ECO:0000313" key="2">
    <source>
        <dbReference type="Proteomes" id="UP000199656"/>
    </source>
</evidence>
<keyword evidence="1" id="KW-0371">Homeobox</keyword>